<evidence type="ECO:0000313" key="2">
    <source>
        <dbReference type="Proteomes" id="UP000735302"/>
    </source>
</evidence>
<proteinExistence type="predicted"/>
<dbReference type="GO" id="GO:0009159">
    <property type="term" value="P:deoxyribonucleoside monophosphate catabolic process"/>
    <property type="evidence" value="ECO:0007669"/>
    <property type="project" value="TreeGrafter"/>
</dbReference>
<dbReference type="AlphaFoldDB" id="A0AAV4BCI1"/>
<name>A0AAV4BCI1_9GAST</name>
<sequence length="143" mass="15810">MTLLNAIFKAWNLISKSKSGMSQLNIYFAGSIKGGRQDVDIYAQIIELLKAYGHVFTEFVGDKNYSGPVGGRSDKDVHDTDVAMLQKSDSARRGLQNALTRKGCVNGVCVDQAGQIWLQRQSVRCFLVQQPVAETDTPLLHYS</sequence>
<keyword evidence="2" id="KW-1185">Reference proteome</keyword>
<reference evidence="1 2" key="1">
    <citation type="journal article" date="2021" name="Elife">
        <title>Chloroplast acquisition without the gene transfer in kleptoplastic sea slugs, Plakobranchus ocellatus.</title>
        <authorList>
            <person name="Maeda T."/>
            <person name="Takahashi S."/>
            <person name="Yoshida T."/>
            <person name="Shimamura S."/>
            <person name="Takaki Y."/>
            <person name="Nagai Y."/>
            <person name="Toyoda A."/>
            <person name="Suzuki Y."/>
            <person name="Arimoto A."/>
            <person name="Ishii H."/>
            <person name="Satoh N."/>
            <person name="Nishiyama T."/>
            <person name="Hasebe M."/>
            <person name="Maruyama T."/>
            <person name="Minagawa J."/>
            <person name="Obokata J."/>
            <person name="Shigenobu S."/>
        </authorList>
    </citation>
    <scope>NUCLEOTIDE SEQUENCE [LARGE SCALE GENOMIC DNA]</scope>
</reference>
<dbReference type="InterPro" id="IPR051239">
    <property type="entry name" value="2'-dNMP_N-hydrolase"/>
</dbReference>
<accession>A0AAV4BCI1</accession>
<comment type="caution">
    <text evidence="1">The sequence shown here is derived from an EMBL/GenBank/DDBJ whole genome shotgun (WGS) entry which is preliminary data.</text>
</comment>
<protein>
    <submittedName>
        <fullName evidence="1">2'-deoxynucleoside 5'-phosphate n-hydrolase 1-like</fullName>
    </submittedName>
</protein>
<dbReference type="PANTHER" id="PTHR15364:SF0">
    <property type="entry name" value="2'-DEOXYNUCLEOSIDE 5'-PHOSPHATE N-HYDROLASE 1"/>
    <property type="match status" value="1"/>
</dbReference>
<dbReference type="EMBL" id="BLXT01004673">
    <property type="protein sequence ID" value="GFO16494.1"/>
    <property type="molecule type" value="Genomic_DNA"/>
</dbReference>
<evidence type="ECO:0000313" key="1">
    <source>
        <dbReference type="EMBL" id="GFO16494.1"/>
    </source>
</evidence>
<dbReference type="PANTHER" id="PTHR15364">
    <property type="entry name" value="2'-DEOXYNUCLEOSIDE 5'-PHOSPHATE N-HYDROLASE 1"/>
    <property type="match status" value="1"/>
</dbReference>
<organism evidence="1 2">
    <name type="scientific">Plakobranchus ocellatus</name>
    <dbReference type="NCBI Taxonomy" id="259542"/>
    <lineage>
        <taxon>Eukaryota</taxon>
        <taxon>Metazoa</taxon>
        <taxon>Spiralia</taxon>
        <taxon>Lophotrochozoa</taxon>
        <taxon>Mollusca</taxon>
        <taxon>Gastropoda</taxon>
        <taxon>Heterobranchia</taxon>
        <taxon>Euthyneura</taxon>
        <taxon>Panpulmonata</taxon>
        <taxon>Sacoglossa</taxon>
        <taxon>Placobranchoidea</taxon>
        <taxon>Plakobranchidae</taxon>
        <taxon>Plakobranchus</taxon>
    </lineage>
</organism>
<dbReference type="GO" id="GO:0070694">
    <property type="term" value="F:5-hydroxymethyl-dUMP N-hydrolase activity"/>
    <property type="evidence" value="ECO:0007669"/>
    <property type="project" value="TreeGrafter"/>
</dbReference>
<dbReference type="Gene3D" id="3.40.50.450">
    <property type="match status" value="1"/>
</dbReference>
<gene>
    <name evidence="1" type="ORF">PoB_004299900</name>
</gene>
<dbReference type="Proteomes" id="UP000735302">
    <property type="component" value="Unassembled WGS sequence"/>
</dbReference>
<dbReference type="GO" id="GO:0005634">
    <property type="term" value="C:nucleus"/>
    <property type="evidence" value="ECO:0007669"/>
    <property type="project" value="TreeGrafter"/>
</dbReference>